<feature type="compositionally biased region" description="Polar residues" evidence="1">
    <location>
        <begin position="25"/>
        <end position="39"/>
    </location>
</feature>
<accession>A0A0L9V3W0</accession>
<gene>
    <name evidence="3" type="ORF">LR48_Vigan08g059700</name>
</gene>
<sequence length="152" mass="16048">MPYALCPLALCPLALLPPISLLHQTPTSGHAASRRSTLGASRVHPLPQAAVQPRRRPLPFHGARERDLLIASLSSSRVSRAEEGFKGGDGGSGWRFASSGEAVVVVGVNEDETFAEACGTEASEGFVGVAGQEVEGRRAYGGWGLEEQKLTR</sequence>
<name>A0A0L9V3W0_PHAAN</name>
<protein>
    <submittedName>
        <fullName evidence="3">Uncharacterized protein</fullName>
    </submittedName>
</protein>
<reference evidence="4" key="1">
    <citation type="journal article" date="2015" name="Proc. Natl. Acad. Sci. U.S.A.">
        <title>Genome sequencing of adzuki bean (Vigna angularis) provides insight into high starch and low fat accumulation and domestication.</title>
        <authorList>
            <person name="Yang K."/>
            <person name="Tian Z."/>
            <person name="Chen C."/>
            <person name="Luo L."/>
            <person name="Zhao B."/>
            <person name="Wang Z."/>
            <person name="Yu L."/>
            <person name="Li Y."/>
            <person name="Sun Y."/>
            <person name="Li W."/>
            <person name="Chen Y."/>
            <person name="Li Y."/>
            <person name="Zhang Y."/>
            <person name="Ai D."/>
            <person name="Zhao J."/>
            <person name="Shang C."/>
            <person name="Ma Y."/>
            <person name="Wu B."/>
            <person name="Wang M."/>
            <person name="Gao L."/>
            <person name="Sun D."/>
            <person name="Zhang P."/>
            <person name="Guo F."/>
            <person name="Wang W."/>
            <person name="Li Y."/>
            <person name="Wang J."/>
            <person name="Varshney R.K."/>
            <person name="Wang J."/>
            <person name="Ling H.Q."/>
            <person name="Wan P."/>
        </authorList>
    </citation>
    <scope>NUCLEOTIDE SEQUENCE</scope>
    <source>
        <strain evidence="4">cv. Jingnong 6</strain>
    </source>
</reference>
<feature type="chain" id="PRO_5005596206" evidence="2">
    <location>
        <begin position="22"/>
        <end position="152"/>
    </location>
</feature>
<feature type="signal peptide" evidence="2">
    <location>
        <begin position="1"/>
        <end position="21"/>
    </location>
</feature>
<evidence type="ECO:0000256" key="2">
    <source>
        <dbReference type="SAM" id="SignalP"/>
    </source>
</evidence>
<dbReference type="AlphaFoldDB" id="A0A0L9V3W0"/>
<evidence type="ECO:0000256" key="1">
    <source>
        <dbReference type="SAM" id="MobiDB-lite"/>
    </source>
</evidence>
<organism evidence="3 4">
    <name type="scientific">Phaseolus angularis</name>
    <name type="common">Azuki bean</name>
    <name type="synonym">Vigna angularis</name>
    <dbReference type="NCBI Taxonomy" id="3914"/>
    <lineage>
        <taxon>Eukaryota</taxon>
        <taxon>Viridiplantae</taxon>
        <taxon>Streptophyta</taxon>
        <taxon>Embryophyta</taxon>
        <taxon>Tracheophyta</taxon>
        <taxon>Spermatophyta</taxon>
        <taxon>Magnoliopsida</taxon>
        <taxon>eudicotyledons</taxon>
        <taxon>Gunneridae</taxon>
        <taxon>Pentapetalae</taxon>
        <taxon>rosids</taxon>
        <taxon>fabids</taxon>
        <taxon>Fabales</taxon>
        <taxon>Fabaceae</taxon>
        <taxon>Papilionoideae</taxon>
        <taxon>50 kb inversion clade</taxon>
        <taxon>NPAAA clade</taxon>
        <taxon>indigoferoid/millettioid clade</taxon>
        <taxon>Phaseoleae</taxon>
        <taxon>Vigna</taxon>
    </lineage>
</organism>
<feature type="region of interest" description="Disordered" evidence="1">
    <location>
        <begin position="25"/>
        <end position="57"/>
    </location>
</feature>
<dbReference type="Gramene" id="KOM49770">
    <property type="protein sequence ID" value="KOM49770"/>
    <property type="gene ID" value="LR48_Vigan08g059700"/>
</dbReference>
<keyword evidence="2" id="KW-0732">Signal</keyword>
<proteinExistence type="predicted"/>
<evidence type="ECO:0000313" key="3">
    <source>
        <dbReference type="EMBL" id="KOM49770.1"/>
    </source>
</evidence>
<dbReference type="EMBL" id="CM003378">
    <property type="protein sequence ID" value="KOM49770.1"/>
    <property type="molecule type" value="Genomic_DNA"/>
</dbReference>
<evidence type="ECO:0000313" key="4">
    <source>
        <dbReference type="Proteomes" id="UP000053144"/>
    </source>
</evidence>
<dbReference type="Proteomes" id="UP000053144">
    <property type="component" value="Chromosome 8"/>
</dbReference>